<evidence type="ECO:0000256" key="1">
    <source>
        <dbReference type="SAM" id="Phobius"/>
    </source>
</evidence>
<dbReference type="SUPFAM" id="SSF56436">
    <property type="entry name" value="C-type lectin-like"/>
    <property type="match status" value="1"/>
</dbReference>
<dbReference type="OrthoDB" id="6133475at2759"/>
<dbReference type="InterPro" id="IPR001304">
    <property type="entry name" value="C-type_lectin-like"/>
</dbReference>
<keyword evidence="1" id="KW-0812">Transmembrane</keyword>
<dbReference type="PANTHER" id="PTHR39069:SF8">
    <property type="entry name" value="FI17111P1"/>
    <property type="match status" value="1"/>
</dbReference>
<proteinExistence type="predicted"/>
<dbReference type="EMBL" id="CAJNOC010002877">
    <property type="protein sequence ID" value="CAF0956209.1"/>
    <property type="molecule type" value="Genomic_DNA"/>
</dbReference>
<reference evidence="3" key="1">
    <citation type="submission" date="2021-02" db="EMBL/GenBank/DDBJ databases">
        <authorList>
            <person name="Nowell W R."/>
        </authorList>
    </citation>
    <scope>NUCLEOTIDE SEQUENCE</scope>
    <source>
        <strain evidence="3">Ploen Becks lab</strain>
    </source>
</reference>
<evidence type="ECO:0000313" key="4">
    <source>
        <dbReference type="Proteomes" id="UP000663879"/>
    </source>
</evidence>
<comment type="caution">
    <text evidence="3">The sequence shown here is derived from an EMBL/GenBank/DDBJ whole genome shotgun (WGS) entry which is preliminary data.</text>
</comment>
<evidence type="ECO:0000259" key="2">
    <source>
        <dbReference type="PROSITE" id="PS50041"/>
    </source>
</evidence>
<name>A0A814DIA5_9BILA</name>
<dbReference type="PANTHER" id="PTHR39069">
    <property type="entry name" value="ECDYSONE-INDUCIBLE GENE E1, ISOFORM A"/>
    <property type="match status" value="1"/>
</dbReference>
<organism evidence="3 4">
    <name type="scientific">Brachionus calyciflorus</name>
    <dbReference type="NCBI Taxonomy" id="104777"/>
    <lineage>
        <taxon>Eukaryota</taxon>
        <taxon>Metazoa</taxon>
        <taxon>Spiralia</taxon>
        <taxon>Gnathifera</taxon>
        <taxon>Rotifera</taxon>
        <taxon>Eurotatoria</taxon>
        <taxon>Monogononta</taxon>
        <taxon>Pseudotrocha</taxon>
        <taxon>Ploima</taxon>
        <taxon>Brachionidae</taxon>
        <taxon>Brachionus</taxon>
    </lineage>
</organism>
<keyword evidence="4" id="KW-1185">Reference proteome</keyword>
<dbReference type="InterPro" id="IPR016187">
    <property type="entry name" value="CTDL_fold"/>
</dbReference>
<dbReference type="Gene3D" id="3.10.100.10">
    <property type="entry name" value="Mannose-Binding Protein A, subunit A"/>
    <property type="match status" value="1"/>
</dbReference>
<evidence type="ECO:0000313" key="3">
    <source>
        <dbReference type="EMBL" id="CAF0956209.1"/>
    </source>
</evidence>
<dbReference type="AlphaFoldDB" id="A0A814DIA5"/>
<feature type="domain" description="C-type lectin" evidence="2">
    <location>
        <begin position="460"/>
        <end position="572"/>
    </location>
</feature>
<sequence>MDSEDFVHTYIMDENSYILQSPKDKNGQFTEYVYKIEKSPATKNLILWEKGIVEIPRWIVYASILVFIFILTLFIASLVVLGNLKPDSIYGESCATTPCSKALNLKCINKTCTCDTNKYYNGKCSDLSKYNESCIFTSNCDSTQMLTCVYSTCLCDSTRYWSSTNSKCVDRVTYNQDCNGDQCKLNINIACNLNSGLCDCSDPSVYYWNLNECVVKKNYGQTCSSDIECLDSEMTVCDGNKCTCSDAQYFDSTNSKCVSRLGEGEVCSFDEMCLSPMFCSAFLKCSCSMTQFFDSSSSQCIDKYFNGVSCSNDHQCRSDLRLSCISGICSCTSPKYVWYSNGPECKLIYSYTSCSSDSDCNPEQNLICNTNSNFNCSCPNQSVESMCDCKRESGDENYWDGSNCVSALTYQSYCTQDYQCKTLTEETYCNLATNLCDCKLEGGFLTSGKCRKCSSDEKFFNDLCYFVSDTSNNLRKQNEAEDRCKNRDGHLVIINSDEVKNFLSGLVVDGRDYWISGEKKDSSYSWKPTNDNLMVDPDVCPDYITGNDNCLYYNADDQCFYNDKNCESDLLYYICQK</sequence>
<dbReference type="PROSITE" id="PS50041">
    <property type="entry name" value="C_TYPE_LECTIN_2"/>
    <property type="match status" value="1"/>
</dbReference>
<dbReference type="SMART" id="SM00034">
    <property type="entry name" value="CLECT"/>
    <property type="match status" value="1"/>
</dbReference>
<keyword evidence="1" id="KW-1133">Transmembrane helix</keyword>
<feature type="transmembrane region" description="Helical" evidence="1">
    <location>
        <begin position="58"/>
        <end position="81"/>
    </location>
</feature>
<gene>
    <name evidence="3" type="ORF">OXX778_LOCUS14207</name>
</gene>
<dbReference type="Proteomes" id="UP000663879">
    <property type="component" value="Unassembled WGS sequence"/>
</dbReference>
<keyword evidence="1" id="KW-0472">Membrane</keyword>
<protein>
    <recommendedName>
        <fullName evidence="2">C-type lectin domain-containing protein</fullName>
    </recommendedName>
</protein>
<accession>A0A814DIA5</accession>
<dbReference type="InterPro" id="IPR016186">
    <property type="entry name" value="C-type_lectin-like/link_sf"/>
</dbReference>